<keyword evidence="5" id="KW-0411">Iron-sulfur</keyword>
<evidence type="ECO:0000256" key="3">
    <source>
        <dbReference type="ARBA" id="ARBA00022946"/>
    </source>
</evidence>
<proteinExistence type="predicted"/>
<dbReference type="InterPro" id="IPR052571">
    <property type="entry name" value="Mt_RNA_Methyltransferase"/>
</dbReference>
<keyword evidence="6" id="KW-0496">Mitochondrion</keyword>
<dbReference type="GO" id="GO:0005763">
    <property type="term" value="C:mitochondrial small ribosomal subunit"/>
    <property type="evidence" value="ECO:0007669"/>
    <property type="project" value="TreeGrafter"/>
</dbReference>
<dbReference type="Pfam" id="PF09243">
    <property type="entry name" value="Rsm22"/>
    <property type="match status" value="1"/>
</dbReference>
<dbReference type="GO" id="GO:0046872">
    <property type="term" value="F:metal ion binding"/>
    <property type="evidence" value="ECO:0007669"/>
    <property type="project" value="UniProtKB-KW"/>
</dbReference>
<keyword evidence="9" id="KW-0689">Ribosomal protein</keyword>
<evidence type="ECO:0000313" key="10">
    <source>
        <dbReference type="Proteomes" id="UP000030854"/>
    </source>
</evidence>
<keyword evidence="4" id="KW-0408">Iron</keyword>
<evidence type="ECO:0000256" key="5">
    <source>
        <dbReference type="ARBA" id="ARBA00023014"/>
    </source>
</evidence>
<dbReference type="PANTHER" id="PTHR13184">
    <property type="entry name" value="37S RIBOSOMAL PROTEIN S22"/>
    <property type="match status" value="1"/>
</dbReference>
<dbReference type="AlphaFoldDB" id="A0A0B1NWK3"/>
<comment type="caution">
    <text evidence="9">The sequence shown here is derived from an EMBL/GenBank/DDBJ whole genome shotgun (WGS) entry which is preliminary data.</text>
</comment>
<dbReference type="GO" id="GO:0051536">
    <property type="term" value="F:iron-sulfur cluster binding"/>
    <property type="evidence" value="ECO:0007669"/>
    <property type="project" value="UniProtKB-KW"/>
</dbReference>
<dbReference type="GO" id="GO:0006412">
    <property type="term" value="P:translation"/>
    <property type="evidence" value="ECO:0007669"/>
    <property type="project" value="InterPro"/>
</dbReference>
<evidence type="ECO:0000313" key="9">
    <source>
        <dbReference type="EMBL" id="KHJ30318.1"/>
    </source>
</evidence>
<evidence type="ECO:0000256" key="4">
    <source>
        <dbReference type="ARBA" id="ARBA00023004"/>
    </source>
</evidence>
<dbReference type="InterPro" id="IPR015324">
    <property type="entry name" value="Ribosomal_Rsm22-like"/>
</dbReference>
<evidence type="ECO:0000256" key="1">
    <source>
        <dbReference type="ARBA" id="ARBA00004173"/>
    </source>
</evidence>
<evidence type="ECO:0000256" key="6">
    <source>
        <dbReference type="ARBA" id="ARBA00023128"/>
    </source>
</evidence>
<organism evidence="9 10">
    <name type="scientific">Uncinula necator</name>
    <name type="common">Grape powdery mildew</name>
    <dbReference type="NCBI Taxonomy" id="52586"/>
    <lineage>
        <taxon>Eukaryota</taxon>
        <taxon>Fungi</taxon>
        <taxon>Dikarya</taxon>
        <taxon>Ascomycota</taxon>
        <taxon>Pezizomycotina</taxon>
        <taxon>Leotiomycetes</taxon>
        <taxon>Erysiphales</taxon>
        <taxon>Erysiphaceae</taxon>
        <taxon>Erysiphe</taxon>
    </lineage>
</organism>
<comment type="subcellular location">
    <subcellularLocation>
        <location evidence="1">Mitochondrion</location>
    </subcellularLocation>
</comment>
<reference evidence="9 10" key="1">
    <citation type="journal article" date="2014" name="BMC Genomics">
        <title>Adaptive genomic structural variation in the grape powdery mildew pathogen, Erysiphe necator.</title>
        <authorList>
            <person name="Jones L."/>
            <person name="Riaz S."/>
            <person name="Morales-Cruz A."/>
            <person name="Amrine K.C."/>
            <person name="McGuire B."/>
            <person name="Gubler W.D."/>
            <person name="Walker M.A."/>
            <person name="Cantu D."/>
        </authorList>
    </citation>
    <scope>NUCLEOTIDE SEQUENCE [LARGE SCALE GENOMIC DNA]</scope>
    <source>
        <strain evidence="10">c</strain>
    </source>
</reference>
<dbReference type="EMBL" id="JNVN01004489">
    <property type="protein sequence ID" value="KHJ30318.1"/>
    <property type="molecule type" value="Genomic_DNA"/>
</dbReference>
<evidence type="ECO:0000256" key="7">
    <source>
        <dbReference type="ARBA" id="ARBA00045681"/>
    </source>
</evidence>
<protein>
    <submittedName>
        <fullName evidence="9">Putative 37s ribosomal protein rsm22</fullName>
    </submittedName>
</protein>
<feature type="region of interest" description="Disordered" evidence="8">
    <location>
        <begin position="242"/>
        <end position="297"/>
    </location>
</feature>
<keyword evidence="3" id="KW-0809">Transit peptide</keyword>
<dbReference type="Proteomes" id="UP000030854">
    <property type="component" value="Unassembled WGS sequence"/>
</dbReference>
<accession>A0A0B1NWK3</accession>
<gene>
    <name evidence="9" type="ORF">EV44_g2118</name>
</gene>
<keyword evidence="9" id="KW-0687">Ribonucleoprotein</keyword>
<keyword evidence="2" id="KW-0479">Metal-binding</keyword>
<evidence type="ECO:0000256" key="2">
    <source>
        <dbReference type="ARBA" id="ARBA00022723"/>
    </source>
</evidence>
<feature type="compositionally biased region" description="Acidic residues" evidence="8">
    <location>
        <begin position="251"/>
        <end position="270"/>
    </location>
</feature>
<evidence type="ECO:0000256" key="8">
    <source>
        <dbReference type="SAM" id="MobiDB-lite"/>
    </source>
</evidence>
<comment type="function">
    <text evidence="7">Mitochondrial ribosome (mitoribosome) assembly factor. Binds at the interface of the head and body domains of the mitochondrial small ribosomal subunit (mt-SSU), occluding the mRNA channel and preventing compaction of the head domain towards the body. Probable inactive methyltransferase: retains the characteristic folding and ability to bind S-adenosyl-L-methionine, but it probably lost its methyltransferase activity.</text>
</comment>
<dbReference type="STRING" id="52586.A0A0B1NWK3"/>
<sequence>MSFRSGLRAYAGYGSSLLCEKFRLQLINYRHQLFGNSLSNKSILKRSNFSQLFLNGKRPYVSLHSIIDEKEFSPNNVEKHADIESFVRRTHQTFGNTLPKDYLSKEEFKVYERLFGPPLRETTVHDIWKYVDHSVERPKNVLLRENEEGKFDEVPYELPGEFESEPLFLKINSETDYDEDLMIEDSSTESKNVVLFRSEESNLQQHPVSATQREVKAMIQIYRKFISERELSEEKIEMSKFIGEDKKESNEQDQEEDQELFSTDDEETAEDLFTSSDANRTHPHTMAGRSRSNPSTLSIPNQKFVVKVSEILTRTNPTHLQLAAERSFGGKALPFSVSVPSSMKHLPQKEIGLNAWQHRMSEIEADVYMSAVMPGAYASILSILIEVRKRLGQSWLREFLIGNGEGPSIIDAGSGGAGIIAWNKIVDAEWETMKDEGIIKGDSIPYGKSTVVTGSDSLRYRVSKLLDNTTFLPRLPDYVHATNNDQNIDKAALKGRKMYNIVIAPYTLQAEKENFKRKDMIKNLWTLVNPKGGILIVLEKGLPRGFEAIAEARSFVLKTYITSSDSNYTEYEARKLEEKENGMIVAPCTNHSTCPMYLSPGISSGRKDFCHFSQRYVRPPFLQKLLNAKARNHEDLKFSYIVFRRGIDERKNFSDLLTGEEATIQSFEGYEDHDIPESHQGEDYVKTNVKFNTLSLPRIILPPLKRHGHVILDVCTPSSRIERWTIPKSFSKAAYRDARKSKWGDLWALGAKTRVDKNLQLGSTIVTRAQKANNNLKKNKINKYDIVIGKDGFKRFERAGKTFIDRNERRTKGGRISKGSKPIGVDDF</sequence>
<dbReference type="HOGENOM" id="CLU_007075_0_0_1"/>
<name>A0A0B1NWK3_UNCNE</name>
<dbReference type="GO" id="GO:0003735">
    <property type="term" value="F:structural constituent of ribosome"/>
    <property type="evidence" value="ECO:0007669"/>
    <property type="project" value="TreeGrafter"/>
</dbReference>
<dbReference type="PANTHER" id="PTHR13184:SF5">
    <property type="entry name" value="METHYLTRANSFERASE-LIKE PROTEIN 17, MITOCHONDRIAL"/>
    <property type="match status" value="1"/>
</dbReference>
<dbReference type="OMA" id="CTNHSTC"/>
<keyword evidence="10" id="KW-1185">Reference proteome</keyword>
<dbReference type="GO" id="GO:0008168">
    <property type="term" value="F:methyltransferase activity"/>
    <property type="evidence" value="ECO:0007669"/>
    <property type="project" value="InterPro"/>
</dbReference>